<accession>A0A2K9LW20</accession>
<gene>
    <name evidence="1" type="ORF">SMONO_v1c03260</name>
</gene>
<evidence type="ECO:0000313" key="2">
    <source>
        <dbReference type="Proteomes" id="UP000234790"/>
    </source>
</evidence>
<sequence>MEKNFSKLITTDLEQINNQLKGVSINKNMKNFIDKNISFIKRKLKNIVKIKTHGSYATGEFYNFDKVLNVDLLAIKYVNNSMYKTYEDEIETNDHFGDCWICEINEDIFKVLTNSYKVDEEVKVVWNQKKFQLPNSEETIAFNDSLRIEFYKDGQLGFSIVIRSALQHSEYPPIICNKSIYKRTFTLEYLKKFRTLNKLLVKKLQILFYYIRIKYRNDLSKNERMILKLSIMSDIQYELTKSNFLQQWLDHAFEYHFSNKKVVDNILDSKKIYYKRPKKISKLYNSFKLKNLNWVFNKTYPNTKEFLDKYFDYAENFKQNKEEYINGNFYFWYDSVSYLKNTLSSTSISIKKENKKYDNLDIQMHSRTIYPTDKENGLFLIFLQYFTFEVERD</sequence>
<name>A0A2K9LW20_SPISQ</name>
<protein>
    <submittedName>
        <fullName evidence="1">Uncharacterized protein</fullName>
    </submittedName>
</protein>
<evidence type="ECO:0000313" key="1">
    <source>
        <dbReference type="EMBL" id="AUM62575.1"/>
    </source>
</evidence>
<reference evidence="1 2" key="1">
    <citation type="submission" date="2017-12" db="EMBL/GenBank/DDBJ databases">
        <title>Complete genome sequence of Spiroplasma monobiae MQ-1 (ATCC 33825).</title>
        <authorList>
            <person name="Tsai Y.-M."/>
            <person name="Lo W.-S."/>
            <person name="Wu P.-S."/>
            <person name="Cho S.-T."/>
            <person name="Kuo C.-H."/>
        </authorList>
    </citation>
    <scope>NUCLEOTIDE SEQUENCE [LARGE SCALE GENOMIC DNA]</scope>
    <source>
        <strain evidence="1 2">MQ-1</strain>
    </source>
</reference>
<dbReference type="Proteomes" id="UP000234790">
    <property type="component" value="Chromosome"/>
</dbReference>
<keyword evidence="2" id="KW-1185">Reference proteome</keyword>
<organism evidence="1 2">
    <name type="scientific">Spiroplasma monobiae MQ-1</name>
    <dbReference type="NCBI Taxonomy" id="1336748"/>
    <lineage>
        <taxon>Bacteria</taxon>
        <taxon>Bacillati</taxon>
        <taxon>Mycoplasmatota</taxon>
        <taxon>Mollicutes</taxon>
        <taxon>Entomoplasmatales</taxon>
        <taxon>Spiroplasmataceae</taxon>
        <taxon>Spiroplasma</taxon>
    </lineage>
</organism>
<dbReference type="RefSeq" id="WP_101780636.1">
    <property type="nucleotide sequence ID" value="NZ_CP025543.1"/>
</dbReference>
<dbReference type="OrthoDB" id="388054at2"/>
<proteinExistence type="predicted"/>
<dbReference type="KEGG" id="smoo:SMONO_v1c03260"/>
<dbReference type="AlphaFoldDB" id="A0A2K9LW20"/>
<dbReference type="EMBL" id="CP025543">
    <property type="protein sequence ID" value="AUM62575.1"/>
    <property type="molecule type" value="Genomic_DNA"/>
</dbReference>